<feature type="compositionally biased region" description="Basic residues" evidence="1">
    <location>
        <begin position="15"/>
        <end position="24"/>
    </location>
</feature>
<name>A0A2D6LQ82_9ARCH</name>
<evidence type="ECO:0000256" key="1">
    <source>
        <dbReference type="SAM" id="MobiDB-lite"/>
    </source>
</evidence>
<feature type="region of interest" description="Disordered" evidence="1">
    <location>
        <begin position="1"/>
        <end position="24"/>
    </location>
</feature>
<comment type="caution">
    <text evidence="2">The sequence shown here is derived from an EMBL/GenBank/DDBJ whole genome shotgun (WGS) entry which is preliminary data.</text>
</comment>
<dbReference type="AlphaFoldDB" id="A0A2D6LQ82"/>
<dbReference type="Proteomes" id="UP000226712">
    <property type="component" value="Unassembled WGS sequence"/>
</dbReference>
<protein>
    <submittedName>
        <fullName evidence="2">Uncharacterized protein</fullName>
    </submittedName>
</protein>
<evidence type="ECO:0000313" key="3">
    <source>
        <dbReference type="Proteomes" id="UP000226712"/>
    </source>
</evidence>
<organism evidence="2 3">
    <name type="scientific">Candidatus Iainarchaeum sp</name>
    <dbReference type="NCBI Taxonomy" id="3101447"/>
    <lineage>
        <taxon>Archaea</taxon>
        <taxon>Candidatus Iainarchaeota</taxon>
        <taxon>Candidatus Iainarchaeia</taxon>
        <taxon>Candidatus Iainarchaeales</taxon>
        <taxon>Candidatus Iainarchaeaceae</taxon>
        <taxon>Candidatus Iainarchaeum</taxon>
    </lineage>
</organism>
<proteinExistence type="predicted"/>
<reference evidence="3" key="1">
    <citation type="submission" date="2017-09" db="EMBL/GenBank/DDBJ databases">
        <title>The Reconstruction of 2,631 Draft Metagenome-Assembled Genomes from the Global Oceans.</title>
        <authorList>
            <person name="Tully B.J."/>
            <person name="Graham E.D."/>
            <person name="Heidelberg J.F."/>
        </authorList>
    </citation>
    <scope>NUCLEOTIDE SEQUENCE [LARGE SCALE GENOMIC DNA]</scope>
</reference>
<accession>A0A2D6LQ82</accession>
<dbReference type="EMBL" id="NZBD01000015">
    <property type="protein sequence ID" value="MAG18335.1"/>
    <property type="molecule type" value="Genomic_DNA"/>
</dbReference>
<gene>
    <name evidence="2" type="ORF">CL944_02590</name>
</gene>
<sequence>MSKKGDKIPRSHNPGPKRRQSITAKHKAKIQAAIRNMPNGKEFIIDGIKYKKIRGKAVRV</sequence>
<evidence type="ECO:0000313" key="2">
    <source>
        <dbReference type="EMBL" id="MAG18335.1"/>
    </source>
</evidence>